<evidence type="ECO:0000256" key="2">
    <source>
        <dbReference type="SAM" id="Phobius"/>
    </source>
</evidence>
<reference evidence="3 4" key="1">
    <citation type="submission" date="2024-02" db="EMBL/GenBank/DDBJ databases">
        <authorList>
            <person name="Chen Y."/>
            <person name="Shah S."/>
            <person name="Dougan E. K."/>
            <person name="Thang M."/>
            <person name="Chan C."/>
        </authorList>
    </citation>
    <scope>NUCLEOTIDE SEQUENCE [LARGE SCALE GENOMIC DNA]</scope>
</reference>
<accession>A0ABP0SHD5</accession>
<feature type="region of interest" description="Disordered" evidence="1">
    <location>
        <begin position="549"/>
        <end position="592"/>
    </location>
</feature>
<protein>
    <submittedName>
        <fullName evidence="3">Uncharacterized protein</fullName>
    </submittedName>
</protein>
<dbReference type="InterPro" id="IPR029030">
    <property type="entry name" value="Caspase-like_dom_sf"/>
</dbReference>
<feature type="transmembrane region" description="Helical" evidence="2">
    <location>
        <begin position="275"/>
        <end position="296"/>
    </location>
</feature>
<keyword evidence="2" id="KW-0812">Transmembrane</keyword>
<feature type="compositionally biased region" description="Acidic residues" evidence="1">
    <location>
        <begin position="582"/>
        <end position="592"/>
    </location>
</feature>
<sequence>MPGISQVERTPLNLSEAHFHCATAPPVSHDKCFSKHQSVCRSGEWCFMKDNQSRGVSYGACCCNQIELLYEIEHRRDKWSCFIQHAQTDGWAPFCDIRCCRRPFVSRACHGNPAICCNGEEQICGITLEGQQCCADKFHRKAGASCCRNLGTTCWHSPAALPWMVVPVFKGRPCCLEDLPEVMCVSQETCDQNFAAAVGWSAAGVLLAAGLLCRFYFKRSGTDISSGRCCSWCMKMLSPVVGLFVALLLVAYFSFQHIWQDVTPAAAREVCAWWAAWGLMLMLAAVCLFLCGWRLYHSRSRTQPSPRPGFGGRNLSIAVPINIEDYLNQTTWPRVYDRFWRELVTWLEEMGWKVLPWHNLKKDDVEAMLHQIQQFLGGAVRSTIFLYISCHSQTNFGSPQFLPADARRWGDGVSIFTLVKRLSNIAGCRHAKIHVMMNGCLQISERLDRLIWVWRYELGQSPDAFRLSSGDRLLRNSEAQAWILFACHPGRRVPGDEITGGVFTKKVLRVLRDNLKHGDSRIECYYEELVDVLRTSEDGVRFHPYLVTTGNNNEGSRRPSMETNASSTTAGTMSSSGVFLSEDPEADESQPS</sequence>
<keyword evidence="4" id="KW-1185">Reference proteome</keyword>
<name>A0ABP0SHD5_9DINO</name>
<comment type="caution">
    <text evidence="3">The sequence shown here is derived from an EMBL/GenBank/DDBJ whole genome shotgun (WGS) entry which is preliminary data.</text>
</comment>
<dbReference type="SUPFAM" id="SSF52129">
    <property type="entry name" value="Caspase-like"/>
    <property type="match status" value="1"/>
</dbReference>
<feature type="transmembrane region" description="Helical" evidence="2">
    <location>
        <begin position="237"/>
        <end position="255"/>
    </location>
</feature>
<evidence type="ECO:0000256" key="1">
    <source>
        <dbReference type="SAM" id="MobiDB-lite"/>
    </source>
</evidence>
<gene>
    <name evidence="3" type="ORF">SCF082_LOCUS51860</name>
</gene>
<keyword evidence="2" id="KW-1133">Transmembrane helix</keyword>
<evidence type="ECO:0000313" key="4">
    <source>
        <dbReference type="Proteomes" id="UP001642464"/>
    </source>
</evidence>
<dbReference type="Proteomes" id="UP001642464">
    <property type="component" value="Unassembled WGS sequence"/>
</dbReference>
<proteinExistence type="predicted"/>
<evidence type="ECO:0000313" key="3">
    <source>
        <dbReference type="EMBL" id="CAK9111807.1"/>
    </source>
</evidence>
<organism evidence="3 4">
    <name type="scientific">Durusdinium trenchii</name>
    <dbReference type="NCBI Taxonomy" id="1381693"/>
    <lineage>
        <taxon>Eukaryota</taxon>
        <taxon>Sar</taxon>
        <taxon>Alveolata</taxon>
        <taxon>Dinophyceae</taxon>
        <taxon>Suessiales</taxon>
        <taxon>Symbiodiniaceae</taxon>
        <taxon>Durusdinium</taxon>
    </lineage>
</organism>
<keyword evidence="2" id="KW-0472">Membrane</keyword>
<feature type="transmembrane region" description="Helical" evidence="2">
    <location>
        <begin position="194"/>
        <end position="217"/>
    </location>
</feature>
<dbReference type="EMBL" id="CAXAMM010043795">
    <property type="protein sequence ID" value="CAK9111807.1"/>
    <property type="molecule type" value="Genomic_DNA"/>
</dbReference>
<feature type="compositionally biased region" description="Low complexity" evidence="1">
    <location>
        <begin position="563"/>
        <end position="577"/>
    </location>
</feature>